<evidence type="ECO:0000313" key="1">
    <source>
        <dbReference type="EMBL" id="MFC0261425.1"/>
    </source>
</evidence>
<evidence type="ECO:0000313" key="2">
    <source>
        <dbReference type="Proteomes" id="UP001589797"/>
    </source>
</evidence>
<protein>
    <recommendedName>
        <fullName evidence="3">G/U mismatch-specific uracil-DNA glycosylase</fullName>
    </recommendedName>
</protein>
<name>A0ABV6FNI0_9BACT</name>
<evidence type="ECO:0008006" key="3">
    <source>
        <dbReference type="Google" id="ProtNLM"/>
    </source>
</evidence>
<reference evidence="1 2" key="1">
    <citation type="submission" date="2024-09" db="EMBL/GenBank/DDBJ databases">
        <authorList>
            <person name="Sun Q."/>
            <person name="Mori K."/>
        </authorList>
    </citation>
    <scope>NUCLEOTIDE SEQUENCE [LARGE SCALE GENOMIC DNA]</scope>
    <source>
        <strain evidence="1 2">CCM 7650</strain>
    </source>
</reference>
<dbReference type="EMBL" id="JBHLWI010000004">
    <property type="protein sequence ID" value="MFC0261425.1"/>
    <property type="molecule type" value="Genomic_DNA"/>
</dbReference>
<comment type="caution">
    <text evidence="1">The sequence shown here is derived from an EMBL/GenBank/DDBJ whole genome shotgun (WGS) entry which is preliminary data.</text>
</comment>
<organism evidence="1 2">
    <name type="scientific">Fontibacter flavus</name>
    <dbReference type="NCBI Taxonomy" id="654838"/>
    <lineage>
        <taxon>Bacteria</taxon>
        <taxon>Pseudomonadati</taxon>
        <taxon>Bacteroidota</taxon>
        <taxon>Cytophagia</taxon>
        <taxon>Cytophagales</taxon>
        <taxon>Cyclobacteriaceae</taxon>
        <taxon>Fontibacter</taxon>
    </lineage>
</organism>
<dbReference type="Gene3D" id="3.40.470.10">
    <property type="entry name" value="Uracil-DNA glycosylase-like domain"/>
    <property type="match status" value="1"/>
</dbReference>
<dbReference type="InterPro" id="IPR036895">
    <property type="entry name" value="Uracil-DNA_glycosylase-like_sf"/>
</dbReference>
<keyword evidence="2" id="KW-1185">Reference proteome</keyword>
<dbReference type="Proteomes" id="UP001589797">
    <property type="component" value="Unassembled WGS sequence"/>
</dbReference>
<proteinExistence type="predicted"/>
<gene>
    <name evidence="1" type="ORF">ACFFIP_01935</name>
</gene>
<sequence length="215" mass="25038">MITSTHKYIDKNQVKDSDTALILGTIHPHRTDDFKIDFFYGNKNSLWNILGQAFPALEFNSLEKIQTTLSNSNIWISDMIRTCERENEKITQDRLLKDIAVNKNQIESGIKNSKIDTIFFTSGFGKNNAAKLFCDTFKIQVQNKKDRVFDIDERIFDRKIKGIILFSPSGQANVGIKKNKIFMENEFKYKNHKTPVNQFRIDSYREAFKKHFGKP</sequence>
<dbReference type="RefSeq" id="WP_382385875.1">
    <property type="nucleotide sequence ID" value="NZ_JBHLWI010000004.1"/>
</dbReference>
<accession>A0ABV6FNI0</accession>